<feature type="transmembrane region" description="Helical" evidence="1">
    <location>
        <begin position="39"/>
        <end position="59"/>
    </location>
</feature>
<dbReference type="EMBL" id="SBKO01000005">
    <property type="protein sequence ID" value="RXR17226.1"/>
    <property type="molecule type" value="Genomic_DNA"/>
</dbReference>
<reference evidence="3" key="1">
    <citation type="submission" date="2019-01" db="EMBL/GenBank/DDBJ databases">
        <title>Cytophagaceae bacterium strain CAR-16.</title>
        <authorList>
            <person name="Chen W.-M."/>
        </authorList>
    </citation>
    <scope>NUCLEOTIDE SEQUENCE [LARGE SCALE GENOMIC DNA]</scope>
    <source>
        <strain evidence="3">LLJ-11</strain>
    </source>
</reference>
<organism evidence="2 3">
    <name type="scientific">Flavobacterium amnicola</name>
    <dbReference type="NCBI Taxonomy" id="2506422"/>
    <lineage>
        <taxon>Bacteria</taxon>
        <taxon>Pseudomonadati</taxon>
        <taxon>Bacteroidota</taxon>
        <taxon>Flavobacteriia</taxon>
        <taxon>Flavobacteriales</taxon>
        <taxon>Flavobacteriaceae</taxon>
        <taxon>Flavobacterium</taxon>
    </lineage>
</organism>
<keyword evidence="1" id="KW-0472">Membrane</keyword>
<dbReference type="AlphaFoldDB" id="A0A4Q1K0H8"/>
<evidence type="ECO:0000256" key="1">
    <source>
        <dbReference type="SAM" id="Phobius"/>
    </source>
</evidence>
<feature type="transmembrane region" description="Helical" evidence="1">
    <location>
        <begin position="125"/>
        <end position="146"/>
    </location>
</feature>
<evidence type="ECO:0000313" key="2">
    <source>
        <dbReference type="EMBL" id="RXR17226.1"/>
    </source>
</evidence>
<keyword evidence="1" id="KW-1133">Transmembrane helix</keyword>
<proteinExistence type="predicted"/>
<keyword evidence="1" id="KW-0812">Transmembrane</keyword>
<feature type="transmembrane region" description="Helical" evidence="1">
    <location>
        <begin position="166"/>
        <end position="191"/>
    </location>
</feature>
<feature type="transmembrane region" description="Helical" evidence="1">
    <location>
        <begin position="71"/>
        <end position="93"/>
    </location>
</feature>
<accession>A0A4Q1K0H8</accession>
<dbReference type="OrthoDB" id="709028at2"/>
<sequence length="212" mass="25425">MEELDLLKKTWNKSDNYPNVSEEKIYGMLHKNSSSAIKWIFIISVIEILFWTGLSFIFSDDTKYTDLLEAYHLKIIIETFTYVNYLIIVYFIIKFYRNYKKISTSDSVKGMLASILNSRNTVKYYFWYNLSMIIVIYFIFMISQITHDQKIQQILHDSVENSNMRFVFLIGVYLTILIFIIGVFILLYYIMYGLLLKRLKKNFNELKKIDFK</sequence>
<dbReference type="RefSeq" id="WP_129436344.1">
    <property type="nucleotide sequence ID" value="NZ_SBKO01000005.1"/>
</dbReference>
<keyword evidence="3" id="KW-1185">Reference proteome</keyword>
<dbReference type="Proteomes" id="UP000290283">
    <property type="component" value="Unassembled WGS sequence"/>
</dbReference>
<name>A0A4Q1K0H8_9FLAO</name>
<evidence type="ECO:0000313" key="3">
    <source>
        <dbReference type="Proteomes" id="UP000290283"/>
    </source>
</evidence>
<protein>
    <submittedName>
        <fullName evidence="2">Uncharacterized protein</fullName>
    </submittedName>
</protein>
<comment type="caution">
    <text evidence="2">The sequence shown here is derived from an EMBL/GenBank/DDBJ whole genome shotgun (WGS) entry which is preliminary data.</text>
</comment>
<gene>
    <name evidence="2" type="ORF">EQG63_10560</name>
</gene>